<gene>
    <name evidence="4" type="ORF">K0U00_29145</name>
</gene>
<keyword evidence="1" id="KW-0521">NADP</keyword>
<feature type="domain" description="Enoyl reductase (ER)" evidence="3">
    <location>
        <begin position="1"/>
        <end position="185"/>
    </location>
</feature>
<dbReference type="SMART" id="SM00829">
    <property type="entry name" value="PKS_ER"/>
    <property type="match status" value="1"/>
</dbReference>
<sequence>GQWVLIHAGASGVGTAAIQLAKHKGAKVIVTAGTDEKLAVCRSLGADIAVNYKQSSFDEEVKRATGGQGVQLILDFIGASYWERNIASLAVDSRMVLISSLGGSKVENVDLAAIYAKRITIIGTLLSTRSVEYKTQLTRDFVRDALPAFADGSLKPIIDTVYPLEEVGEAHRRMEENKNIGKLVLTV</sequence>
<evidence type="ECO:0000313" key="4">
    <source>
        <dbReference type="EMBL" id="MBW7458116.1"/>
    </source>
</evidence>
<protein>
    <submittedName>
        <fullName evidence="4">Zinc-binding dehydrogenase</fullName>
    </submittedName>
</protein>
<evidence type="ECO:0000256" key="1">
    <source>
        <dbReference type="ARBA" id="ARBA00022857"/>
    </source>
</evidence>
<dbReference type="Gene3D" id="3.90.180.10">
    <property type="entry name" value="Medium-chain alcohol dehydrogenases, catalytic domain"/>
    <property type="match status" value="1"/>
</dbReference>
<keyword evidence="5" id="KW-1185">Reference proteome</keyword>
<evidence type="ECO:0000256" key="2">
    <source>
        <dbReference type="ARBA" id="ARBA00023002"/>
    </source>
</evidence>
<dbReference type="InterPro" id="IPR020843">
    <property type="entry name" value="ER"/>
</dbReference>
<dbReference type="Gene3D" id="3.40.50.720">
    <property type="entry name" value="NAD(P)-binding Rossmann-like Domain"/>
    <property type="match status" value="1"/>
</dbReference>
<dbReference type="SUPFAM" id="SSF51735">
    <property type="entry name" value="NAD(P)-binding Rossmann-fold domains"/>
    <property type="match status" value="1"/>
</dbReference>
<dbReference type="PANTHER" id="PTHR48106">
    <property type="entry name" value="QUINONE OXIDOREDUCTASE PIG3-RELATED"/>
    <property type="match status" value="1"/>
</dbReference>
<dbReference type="PANTHER" id="PTHR48106:SF18">
    <property type="entry name" value="QUINONE OXIDOREDUCTASE PIG3"/>
    <property type="match status" value="1"/>
</dbReference>
<feature type="non-terminal residue" evidence="4">
    <location>
        <position position="1"/>
    </location>
</feature>
<proteinExistence type="predicted"/>
<evidence type="ECO:0000259" key="3">
    <source>
        <dbReference type="SMART" id="SM00829"/>
    </source>
</evidence>
<keyword evidence="2" id="KW-0560">Oxidoreductase</keyword>
<evidence type="ECO:0000313" key="5">
    <source>
        <dbReference type="Proteomes" id="UP001519887"/>
    </source>
</evidence>
<comment type="caution">
    <text evidence="4">The sequence shown here is derived from an EMBL/GenBank/DDBJ whole genome shotgun (WGS) entry which is preliminary data.</text>
</comment>
<dbReference type="EMBL" id="JAHZIK010001074">
    <property type="protein sequence ID" value="MBW7458116.1"/>
    <property type="molecule type" value="Genomic_DNA"/>
</dbReference>
<dbReference type="Proteomes" id="UP001519887">
    <property type="component" value="Unassembled WGS sequence"/>
</dbReference>
<dbReference type="InterPro" id="IPR013149">
    <property type="entry name" value="ADH-like_C"/>
</dbReference>
<organism evidence="4 5">
    <name type="scientific">Paenibacillus sepulcri</name>
    <dbReference type="NCBI Taxonomy" id="359917"/>
    <lineage>
        <taxon>Bacteria</taxon>
        <taxon>Bacillati</taxon>
        <taxon>Bacillota</taxon>
        <taxon>Bacilli</taxon>
        <taxon>Bacillales</taxon>
        <taxon>Paenibacillaceae</taxon>
        <taxon>Paenibacillus</taxon>
    </lineage>
</organism>
<dbReference type="InterPro" id="IPR036291">
    <property type="entry name" value="NAD(P)-bd_dom_sf"/>
</dbReference>
<name>A0ABS7CBV6_9BACL</name>
<reference evidence="4 5" key="1">
    <citation type="submission" date="2021-07" db="EMBL/GenBank/DDBJ databases">
        <title>Paenibacillus radiodurans sp. nov., isolated from the southeastern edge of Tengger Desert.</title>
        <authorList>
            <person name="Zhang G."/>
        </authorList>
    </citation>
    <scope>NUCLEOTIDE SEQUENCE [LARGE SCALE GENOMIC DNA]</scope>
    <source>
        <strain evidence="4 5">CCM 7311</strain>
    </source>
</reference>
<accession>A0ABS7CBV6</accession>
<dbReference type="Pfam" id="PF00107">
    <property type="entry name" value="ADH_zinc_N"/>
    <property type="match status" value="1"/>
</dbReference>